<protein>
    <submittedName>
        <fullName evidence="9">Putative oxidoreductase</fullName>
    </submittedName>
</protein>
<dbReference type="PANTHER" id="PTHR33452:SF4">
    <property type="entry name" value="BLL4328 PROTEIN"/>
    <property type="match status" value="1"/>
</dbReference>
<dbReference type="Proteomes" id="UP000565576">
    <property type="component" value="Unassembled WGS sequence"/>
</dbReference>
<reference evidence="8 11" key="2">
    <citation type="submission" date="2020-08" db="EMBL/GenBank/DDBJ databases">
        <title>Genomic Encyclopedia of Type Strains, Phase IV (KMG-V): Genome sequencing to study the core and pangenomes of soil and plant-associated prokaryotes.</title>
        <authorList>
            <person name="Whitman W."/>
        </authorList>
    </citation>
    <scope>NUCLEOTIDE SEQUENCE [LARGE SCALE GENOMIC DNA]</scope>
    <source>
        <strain evidence="8 11">SEMIA 4060</strain>
    </source>
</reference>
<dbReference type="InterPro" id="IPR032808">
    <property type="entry name" value="DoxX"/>
</dbReference>
<evidence type="ECO:0000313" key="10">
    <source>
        <dbReference type="Proteomes" id="UP000199205"/>
    </source>
</evidence>
<name>A0A1C3X960_9HYPH</name>
<evidence type="ECO:0000256" key="5">
    <source>
        <dbReference type="ARBA" id="ARBA00022989"/>
    </source>
</evidence>
<reference evidence="9 10" key="1">
    <citation type="submission" date="2016-08" db="EMBL/GenBank/DDBJ databases">
        <authorList>
            <person name="Seilhamer J.J."/>
        </authorList>
    </citation>
    <scope>NUCLEOTIDE SEQUENCE [LARGE SCALE GENOMIC DNA]</scope>
    <source>
        <strain evidence="9 10">P1-7</strain>
    </source>
</reference>
<dbReference type="OrthoDB" id="9808524at2"/>
<feature type="transmembrane region" description="Helical" evidence="7">
    <location>
        <begin position="60"/>
        <end position="87"/>
    </location>
</feature>
<keyword evidence="5 7" id="KW-1133">Transmembrane helix</keyword>
<keyword evidence="6 7" id="KW-0472">Membrane</keyword>
<dbReference type="EMBL" id="FMAF01000028">
    <property type="protein sequence ID" value="SCB48524.1"/>
    <property type="molecule type" value="Genomic_DNA"/>
</dbReference>
<evidence type="ECO:0000313" key="8">
    <source>
        <dbReference type="EMBL" id="MBB6489475.1"/>
    </source>
</evidence>
<keyword evidence="3" id="KW-1003">Cell membrane</keyword>
<dbReference type="RefSeq" id="WP_004120043.1">
    <property type="nucleotide sequence ID" value="NZ_FMAF01000028.1"/>
</dbReference>
<dbReference type="EMBL" id="JACHBG010000041">
    <property type="protein sequence ID" value="MBB6489475.1"/>
    <property type="molecule type" value="Genomic_DNA"/>
</dbReference>
<feature type="transmembrane region" description="Helical" evidence="7">
    <location>
        <begin position="107"/>
        <end position="127"/>
    </location>
</feature>
<dbReference type="InterPro" id="IPR051907">
    <property type="entry name" value="DoxX-like_oxidoreductase"/>
</dbReference>
<comment type="subcellular location">
    <subcellularLocation>
        <location evidence="1">Cell membrane</location>
        <topology evidence="1">Multi-pass membrane protein</topology>
    </subcellularLocation>
</comment>
<accession>A0A1C3X960</accession>
<evidence type="ECO:0000256" key="7">
    <source>
        <dbReference type="SAM" id="Phobius"/>
    </source>
</evidence>
<evidence type="ECO:0000313" key="11">
    <source>
        <dbReference type="Proteomes" id="UP000565576"/>
    </source>
</evidence>
<dbReference type="GO" id="GO:0005886">
    <property type="term" value="C:plasma membrane"/>
    <property type="evidence" value="ECO:0007669"/>
    <property type="project" value="UniProtKB-SubCell"/>
</dbReference>
<gene>
    <name evidence="9" type="ORF">GA0061101_12822</name>
    <name evidence="8" type="ORF">GGD46_006804</name>
</gene>
<dbReference type="AlphaFoldDB" id="A0A1C3X960"/>
<proteinExistence type="inferred from homology"/>
<comment type="similarity">
    <text evidence="2">Belongs to the DoxX family.</text>
</comment>
<organism evidence="9 10">
    <name type="scientific">Rhizobium lusitanum</name>
    <dbReference type="NCBI Taxonomy" id="293958"/>
    <lineage>
        <taxon>Bacteria</taxon>
        <taxon>Pseudomonadati</taxon>
        <taxon>Pseudomonadota</taxon>
        <taxon>Alphaproteobacteria</taxon>
        <taxon>Hyphomicrobiales</taxon>
        <taxon>Rhizobiaceae</taxon>
        <taxon>Rhizobium/Agrobacterium group</taxon>
        <taxon>Rhizobium</taxon>
    </lineage>
</organism>
<evidence type="ECO:0000256" key="2">
    <source>
        <dbReference type="ARBA" id="ARBA00006679"/>
    </source>
</evidence>
<dbReference type="Pfam" id="PF07681">
    <property type="entry name" value="DoxX"/>
    <property type="match status" value="1"/>
</dbReference>
<dbReference type="PANTHER" id="PTHR33452">
    <property type="entry name" value="OXIDOREDUCTASE CATD-RELATED"/>
    <property type="match status" value="1"/>
</dbReference>
<evidence type="ECO:0000256" key="3">
    <source>
        <dbReference type="ARBA" id="ARBA00022475"/>
    </source>
</evidence>
<keyword evidence="4 7" id="KW-0812">Transmembrane</keyword>
<dbReference type="Proteomes" id="UP000199205">
    <property type="component" value="Unassembled WGS sequence"/>
</dbReference>
<evidence type="ECO:0000256" key="1">
    <source>
        <dbReference type="ARBA" id="ARBA00004651"/>
    </source>
</evidence>
<evidence type="ECO:0000256" key="4">
    <source>
        <dbReference type="ARBA" id="ARBA00022692"/>
    </source>
</evidence>
<evidence type="ECO:0000256" key="6">
    <source>
        <dbReference type="ARBA" id="ARBA00023136"/>
    </source>
</evidence>
<evidence type="ECO:0000313" key="9">
    <source>
        <dbReference type="EMBL" id="SCB48524.1"/>
    </source>
</evidence>
<sequence length="134" mass="14103">MEDASKHAQTALAVLRIVTALLLIEHGAMKLAGFPAFGVGGAGDEANLSTLMLIFSLREVFGGLAVLTGLLTRPVAFLLSGQMGLGYWTTNFSGKSAFPVPNGGDGTLLFCFIFLYLASTGPGAWSFDAKMKRI</sequence>